<dbReference type="EMBL" id="FMAH01000023">
    <property type="protein sequence ID" value="SCB35249.1"/>
    <property type="molecule type" value="Genomic_DNA"/>
</dbReference>
<dbReference type="GO" id="GO:0003677">
    <property type="term" value="F:DNA binding"/>
    <property type="evidence" value="ECO:0007669"/>
    <property type="project" value="UniProtKB-KW"/>
</dbReference>
<dbReference type="InterPro" id="IPR036390">
    <property type="entry name" value="WH_DNA-bd_sf"/>
</dbReference>
<dbReference type="InterPro" id="IPR000524">
    <property type="entry name" value="Tscrpt_reg_HTH_GntR"/>
</dbReference>
<evidence type="ECO:0000256" key="3">
    <source>
        <dbReference type="ARBA" id="ARBA00023163"/>
    </source>
</evidence>
<accession>A0A1C3W5D6</accession>
<dbReference type="Gene3D" id="1.10.10.10">
    <property type="entry name" value="Winged helix-like DNA-binding domain superfamily/Winged helix DNA-binding domain"/>
    <property type="match status" value="1"/>
</dbReference>
<evidence type="ECO:0000313" key="5">
    <source>
        <dbReference type="EMBL" id="SCB35249.1"/>
    </source>
</evidence>
<evidence type="ECO:0000256" key="1">
    <source>
        <dbReference type="ARBA" id="ARBA00023015"/>
    </source>
</evidence>
<evidence type="ECO:0000313" key="6">
    <source>
        <dbReference type="Proteomes" id="UP000199435"/>
    </source>
</evidence>
<keyword evidence="3" id="KW-0804">Transcription</keyword>
<dbReference type="Gene3D" id="1.20.120.530">
    <property type="entry name" value="GntR ligand-binding domain-like"/>
    <property type="match status" value="1"/>
</dbReference>
<reference evidence="6" key="1">
    <citation type="submission" date="2016-08" db="EMBL/GenBank/DDBJ databases">
        <authorList>
            <person name="Varghese N."/>
            <person name="Submissions Spin"/>
        </authorList>
    </citation>
    <scope>NUCLEOTIDE SEQUENCE [LARGE SCALE GENOMIC DNA]</scope>
    <source>
        <strain evidence="6">HAMBI 2971</strain>
    </source>
</reference>
<dbReference type="PANTHER" id="PTHR43537">
    <property type="entry name" value="TRANSCRIPTIONAL REGULATOR, GNTR FAMILY"/>
    <property type="match status" value="1"/>
</dbReference>
<name>A0A1C3W5D6_9HYPH</name>
<dbReference type="GO" id="GO:0003700">
    <property type="term" value="F:DNA-binding transcription factor activity"/>
    <property type="evidence" value="ECO:0007669"/>
    <property type="project" value="InterPro"/>
</dbReference>
<dbReference type="SMART" id="SM00895">
    <property type="entry name" value="FCD"/>
    <property type="match status" value="1"/>
</dbReference>
<dbReference type="SMART" id="SM00345">
    <property type="entry name" value="HTH_GNTR"/>
    <property type="match status" value="1"/>
</dbReference>
<proteinExistence type="predicted"/>
<dbReference type="PROSITE" id="PS50949">
    <property type="entry name" value="HTH_GNTR"/>
    <property type="match status" value="1"/>
</dbReference>
<dbReference type="Pfam" id="PF00392">
    <property type="entry name" value="GntR"/>
    <property type="match status" value="1"/>
</dbReference>
<dbReference type="Proteomes" id="UP000199435">
    <property type="component" value="Unassembled WGS sequence"/>
</dbReference>
<dbReference type="SUPFAM" id="SSF48008">
    <property type="entry name" value="GntR ligand-binding domain-like"/>
    <property type="match status" value="1"/>
</dbReference>
<sequence>MLSGEARGGRMEQEMTIIGRGRQRLAQQVIDQLRQQIETGKLQAGDQLPTEPQLEATFGVSRTVVREAIADLRAAGLVKPVQGKGVFVSEMTARPGLVLTPVEIKSIPETLELLEFRMAAEGEAAAIAAYRRTAEQEAAIAAANRKMAALIEQGLSTVEADYEFHLAVAIATNNRFYVDVLRHFGARTIPRGQFPTLPEANDRAYLEKVHAEHTEILAAIAEQDPDRARQAMRAHMTASQRRYRQLAEQQPQ</sequence>
<dbReference type="InterPro" id="IPR011711">
    <property type="entry name" value="GntR_C"/>
</dbReference>
<dbReference type="CDD" id="cd07377">
    <property type="entry name" value="WHTH_GntR"/>
    <property type="match status" value="1"/>
</dbReference>
<keyword evidence="6" id="KW-1185">Reference proteome</keyword>
<dbReference type="AlphaFoldDB" id="A0A1C3W5D6"/>
<dbReference type="PANTHER" id="PTHR43537:SF5">
    <property type="entry name" value="UXU OPERON TRANSCRIPTIONAL REGULATOR"/>
    <property type="match status" value="1"/>
</dbReference>
<keyword evidence="1" id="KW-0805">Transcription regulation</keyword>
<feature type="domain" description="HTH gntR-type" evidence="4">
    <location>
        <begin position="23"/>
        <end position="91"/>
    </location>
</feature>
<dbReference type="Pfam" id="PF07729">
    <property type="entry name" value="FCD"/>
    <property type="match status" value="1"/>
</dbReference>
<dbReference type="PRINTS" id="PR00035">
    <property type="entry name" value="HTHGNTR"/>
</dbReference>
<organism evidence="5 6">
    <name type="scientific">Rhizobium miluonense</name>
    <dbReference type="NCBI Taxonomy" id="411945"/>
    <lineage>
        <taxon>Bacteria</taxon>
        <taxon>Pseudomonadati</taxon>
        <taxon>Pseudomonadota</taxon>
        <taxon>Alphaproteobacteria</taxon>
        <taxon>Hyphomicrobiales</taxon>
        <taxon>Rhizobiaceae</taxon>
        <taxon>Rhizobium/Agrobacterium group</taxon>
        <taxon>Rhizobium</taxon>
    </lineage>
</organism>
<evidence type="ECO:0000256" key="2">
    <source>
        <dbReference type="ARBA" id="ARBA00023125"/>
    </source>
</evidence>
<evidence type="ECO:0000259" key="4">
    <source>
        <dbReference type="PROSITE" id="PS50949"/>
    </source>
</evidence>
<gene>
    <name evidence="5" type="ORF">GA0061102_102342</name>
</gene>
<keyword evidence="2 5" id="KW-0238">DNA-binding</keyword>
<dbReference type="InterPro" id="IPR036388">
    <property type="entry name" value="WH-like_DNA-bd_sf"/>
</dbReference>
<dbReference type="InterPro" id="IPR008920">
    <property type="entry name" value="TF_FadR/GntR_C"/>
</dbReference>
<dbReference type="STRING" id="411945.GA0061102_102342"/>
<dbReference type="SUPFAM" id="SSF46785">
    <property type="entry name" value="Winged helix' DNA-binding domain"/>
    <property type="match status" value="1"/>
</dbReference>
<protein>
    <submittedName>
        <fullName evidence="5">DNA-binding transcriptional regulator, FadR family</fullName>
    </submittedName>
</protein>